<evidence type="ECO:0000256" key="9">
    <source>
        <dbReference type="ARBA" id="ARBA00022833"/>
    </source>
</evidence>
<dbReference type="Gene3D" id="1.10.1370.40">
    <property type="match status" value="1"/>
</dbReference>
<evidence type="ECO:0000256" key="12">
    <source>
        <dbReference type="ARBA" id="ARBA00023128"/>
    </source>
</evidence>
<dbReference type="InterPro" id="IPR024077">
    <property type="entry name" value="Neurolysin/TOP_dom2"/>
</dbReference>
<evidence type="ECO:0000256" key="11">
    <source>
        <dbReference type="ARBA" id="ARBA00023049"/>
    </source>
</evidence>
<feature type="domain" description="Peptidase M3A/M3B catalytic" evidence="14">
    <location>
        <begin position="295"/>
        <end position="782"/>
    </location>
</feature>
<dbReference type="RefSeq" id="XP_066831288.1">
    <property type="nucleotide sequence ID" value="XM_066974562.1"/>
</dbReference>
<dbReference type="InterPro" id="IPR045090">
    <property type="entry name" value="Pept_M3A_M3B"/>
</dbReference>
<organism evidence="15 16">
    <name type="scientific">Lodderomyces beijingensis</name>
    <dbReference type="NCBI Taxonomy" id="1775926"/>
    <lineage>
        <taxon>Eukaryota</taxon>
        <taxon>Fungi</taxon>
        <taxon>Dikarya</taxon>
        <taxon>Ascomycota</taxon>
        <taxon>Saccharomycotina</taxon>
        <taxon>Pichiomycetes</taxon>
        <taxon>Debaryomycetaceae</taxon>
        <taxon>Candida/Lodderomyces clade</taxon>
        <taxon>Lodderomyces</taxon>
    </lineage>
</organism>
<comment type="catalytic activity">
    <reaction evidence="1">
        <text>Release of an N-terminal octapeptide as second stage of processing of some proteins imported into the mitochondrion.</text>
        <dbReference type="EC" id="3.4.24.59"/>
    </reaction>
</comment>
<dbReference type="Pfam" id="PF01432">
    <property type="entry name" value="Peptidase_M3"/>
    <property type="match status" value="1"/>
</dbReference>
<comment type="similarity">
    <text evidence="3 13">Belongs to the peptidase M3 family.</text>
</comment>
<comment type="subcellular location">
    <subcellularLocation>
        <location evidence="2">Mitochondrion matrix</location>
    </subcellularLocation>
</comment>
<keyword evidence="10" id="KW-0809">Transit peptide</keyword>
<sequence length="790" mass="89722">MIYSRICRRGSLKWVIRPSHIQVCRLATVSSAKAANLTTLRKVFDDQTYFNEFNGRGSSSSSSSMMEKMLQPASRTGLFKNDYLKQPQGLVEFSKHSKREAEKLVSEMTSNVHTEDGKLEYIKKLDQLSDVLCRAIDVAEFIRVVHDDEKWVEAAQQTHELIFEYMNQLNTNVELYANLINVLEDKEMSSRLSEEEVKVGLCLKQDFERSGIHMDPTIRDNFVAITQEISLMGSQFNNEASNLASYYVTITQDEYDSISNYRIRQEIARSEKAYTGEKTRGIYHVLLTSSASFMIMTNCESSELRKKIWIAMHNASEQQIGILNQFVAFRALLARMLGYQSFAHYQLEHKMAKSPKNVVSFLANLQQSLKRKRVIDELRVLTRSDVRYLEMSDDELIDSLKPWDRDYLAQKVQEANEGNGANGGGGVSSTFAEYFSVGTVIAGLSKLFTSLYGVSFVPQPTQDGEVWNATNVRKLRVVDNRDDATLGFLYLDFWSSKVLPSHFTIVCSRKLNASESVQDQGKLVQLSNDYQLPVISLVCNFSNYHPKSKSKSNSKNGLPTLLTFDQVDTIFHEMGHAMHSMIGRTQLHNLSGTRCATDFVEIPSVLMESFCKDSRVLSRIGSHYLTGEPVPTPLLEQVQAHSKSLQACETFMQSKMAMLDQKLHDENVVESLKNGLHAVNSTEIYHAVESQLRVFADKWSTWHGKFPHLFSYGAVYYSYLLDRAIADVLWQTLFEKDPWSPEAGNIYRESVLKWGGTRDPWLCLADALDNPELSRGDSHAMQLIAEKSNL</sequence>
<dbReference type="EMBL" id="OZ022409">
    <property type="protein sequence ID" value="CAK9440250.1"/>
    <property type="molecule type" value="Genomic_DNA"/>
</dbReference>
<evidence type="ECO:0000256" key="4">
    <source>
        <dbReference type="ARBA" id="ARBA00012441"/>
    </source>
</evidence>
<dbReference type="EC" id="3.4.24.59" evidence="4"/>
<keyword evidence="6 13" id="KW-0645">Protease</keyword>
<evidence type="ECO:0000259" key="14">
    <source>
        <dbReference type="Pfam" id="PF01432"/>
    </source>
</evidence>
<evidence type="ECO:0000256" key="7">
    <source>
        <dbReference type="ARBA" id="ARBA00022723"/>
    </source>
</evidence>
<keyword evidence="11 13" id="KW-0482">Metalloprotease</keyword>
<dbReference type="InterPro" id="IPR033851">
    <property type="entry name" value="M3A_MIP"/>
</dbReference>
<evidence type="ECO:0000313" key="15">
    <source>
        <dbReference type="EMBL" id="CAK9440250.1"/>
    </source>
</evidence>
<comment type="cofactor">
    <cofactor evidence="13">
        <name>Zn(2+)</name>
        <dbReference type="ChEBI" id="CHEBI:29105"/>
    </cofactor>
    <text evidence="13">Binds 1 zinc ion.</text>
</comment>
<name>A0ABP0ZT36_9ASCO</name>
<dbReference type="PANTHER" id="PTHR11804">
    <property type="entry name" value="PROTEASE M3 THIMET OLIGOPEPTIDASE-RELATED"/>
    <property type="match status" value="1"/>
</dbReference>
<gene>
    <name evidence="15" type="ORF">LODBEIA_P43500</name>
</gene>
<dbReference type="InterPro" id="IPR024079">
    <property type="entry name" value="MetalloPept_cat_dom_sf"/>
</dbReference>
<keyword evidence="16" id="KW-1185">Reference proteome</keyword>
<evidence type="ECO:0000313" key="16">
    <source>
        <dbReference type="Proteomes" id="UP001497383"/>
    </source>
</evidence>
<evidence type="ECO:0000256" key="10">
    <source>
        <dbReference type="ARBA" id="ARBA00022946"/>
    </source>
</evidence>
<dbReference type="GeneID" id="92209546"/>
<keyword evidence="7 13" id="KW-0479">Metal-binding</keyword>
<evidence type="ECO:0000256" key="6">
    <source>
        <dbReference type="ARBA" id="ARBA00022670"/>
    </source>
</evidence>
<evidence type="ECO:0000256" key="1">
    <source>
        <dbReference type="ARBA" id="ARBA00000436"/>
    </source>
</evidence>
<proteinExistence type="inferred from homology"/>
<dbReference type="Proteomes" id="UP001497383">
    <property type="component" value="Chromosome 5"/>
</dbReference>
<dbReference type="SUPFAM" id="SSF55486">
    <property type="entry name" value="Metalloproteases ('zincins'), catalytic domain"/>
    <property type="match status" value="1"/>
</dbReference>
<dbReference type="InterPro" id="IPR001567">
    <property type="entry name" value="Pept_M3A_M3B_dom"/>
</dbReference>
<dbReference type="Gene3D" id="1.10.1370.10">
    <property type="entry name" value="Neurolysin, domain 3"/>
    <property type="match status" value="1"/>
</dbReference>
<evidence type="ECO:0000256" key="8">
    <source>
        <dbReference type="ARBA" id="ARBA00022801"/>
    </source>
</evidence>
<dbReference type="PANTHER" id="PTHR11804:SF79">
    <property type="entry name" value="MITOCHONDRIAL INTERMEDIATE PEPTIDASE"/>
    <property type="match status" value="1"/>
</dbReference>
<keyword evidence="9 13" id="KW-0862">Zinc</keyword>
<dbReference type="Gene3D" id="3.40.390.10">
    <property type="entry name" value="Collagenase (Catalytic Domain)"/>
    <property type="match status" value="1"/>
</dbReference>
<reference evidence="15 16" key="1">
    <citation type="submission" date="2024-03" db="EMBL/GenBank/DDBJ databases">
        <authorList>
            <person name="Brejova B."/>
        </authorList>
    </citation>
    <scope>NUCLEOTIDE SEQUENCE [LARGE SCALE GENOMIC DNA]</scope>
    <source>
        <strain evidence="15 16">CBS 14171</strain>
    </source>
</reference>
<accession>A0ABP0ZT36</accession>
<keyword evidence="12" id="KW-0496">Mitochondrion</keyword>
<evidence type="ECO:0000256" key="3">
    <source>
        <dbReference type="ARBA" id="ARBA00006040"/>
    </source>
</evidence>
<protein>
    <recommendedName>
        <fullName evidence="5">Mitochondrial intermediate peptidase</fullName>
        <ecNumber evidence="4">3.4.24.59</ecNumber>
    </recommendedName>
</protein>
<evidence type="ECO:0000256" key="5">
    <source>
        <dbReference type="ARBA" id="ARBA00018046"/>
    </source>
</evidence>
<evidence type="ECO:0000256" key="2">
    <source>
        <dbReference type="ARBA" id="ARBA00004305"/>
    </source>
</evidence>
<keyword evidence="8 13" id="KW-0378">Hydrolase</keyword>
<evidence type="ECO:0000256" key="13">
    <source>
        <dbReference type="RuleBase" id="RU003435"/>
    </source>
</evidence>
<dbReference type="CDD" id="cd06457">
    <property type="entry name" value="M3A_MIP"/>
    <property type="match status" value="1"/>
</dbReference>